<keyword evidence="1" id="KW-0811">Translocation</keyword>
<keyword evidence="1" id="KW-0813">Transport</keyword>
<evidence type="ECO:0000313" key="5">
    <source>
        <dbReference type="Proteomes" id="UP000023152"/>
    </source>
</evidence>
<keyword evidence="5" id="KW-1185">Reference proteome</keyword>
<keyword evidence="1" id="KW-0809">Transit peptide</keyword>
<dbReference type="InterPro" id="IPR036412">
    <property type="entry name" value="HAD-like_sf"/>
</dbReference>
<feature type="region of interest" description="Disordered" evidence="2">
    <location>
        <begin position="1"/>
        <end position="51"/>
    </location>
</feature>
<dbReference type="InterPro" id="IPR023214">
    <property type="entry name" value="HAD_sf"/>
</dbReference>
<dbReference type="OrthoDB" id="277011at2759"/>
<dbReference type="SUPFAM" id="SSF81995">
    <property type="entry name" value="beta-sandwich domain of Sec23/24"/>
    <property type="match status" value="1"/>
</dbReference>
<organism evidence="4 5">
    <name type="scientific">Reticulomyxa filosa</name>
    <dbReference type="NCBI Taxonomy" id="46433"/>
    <lineage>
        <taxon>Eukaryota</taxon>
        <taxon>Sar</taxon>
        <taxon>Rhizaria</taxon>
        <taxon>Retaria</taxon>
        <taxon>Foraminifera</taxon>
        <taxon>Monothalamids</taxon>
        <taxon>Reticulomyxidae</taxon>
        <taxon>Reticulomyxa</taxon>
    </lineage>
</organism>
<dbReference type="SUPFAM" id="SSF56784">
    <property type="entry name" value="HAD-like"/>
    <property type="match status" value="1"/>
</dbReference>
<dbReference type="Gene3D" id="3.40.50.1000">
    <property type="entry name" value="HAD superfamily/HAD-like"/>
    <property type="match status" value="1"/>
</dbReference>
<dbReference type="GO" id="GO:0015031">
    <property type="term" value="P:protein transport"/>
    <property type="evidence" value="ECO:0007669"/>
    <property type="project" value="UniProtKB-KW"/>
</dbReference>
<dbReference type="PROSITE" id="PS50969">
    <property type="entry name" value="FCP1"/>
    <property type="match status" value="1"/>
</dbReference>
<evidence type="ECO:0000313" key="4">
    <source>
        <dbReference type="EMBL" id="ETO15506.1"/>
    </source>
</evidence>
<feature type="compositionally biased region" description="Low complexity" evidence="2">
    <location>
        <begin position="1"/>
        <end position="42"/>
    </location>
</feature>
<feature type="domain" description="FCP1 homology" evidence="3">
    <location>
        <begin position="65"/>
        <end position="192"/>
    </location>
</feature>
<comment type="caution">
    <text evidence="4">The sequence shown here is derived from an EMBL/GenBank/DDBJ whole genome shotgun (WGS) entry which is preliminary data.</text>
</comment>
<comment type="function">
    <text evidence="1">Essential component of the TIM23 complex, a complex that mediates the translocation of transit peptide-containing proteins across the mitochondrial inner membrane.</text>
</comment>
<dbReference type="OMA" id="IAYIQYY"/>
<proteinExistence type="inferred from homology"/>
<dbReference type="SMART" id="SM00577">
    <property type="entry name" value="CPDc"/>
    <property type="match status" value="1"/>
</dbReference>
<evidence type="ECO:0000256" key="1">
    <source>
        <dbReference type="RuleBase" id="RU365079"/>
    </source>
</evidence>
<comment type="subunit">
    <text evidence="1">Component of the TIM23 complex.</text>
</comment>
<keyword evidence="1" id="KW-0653">Protein transport</keyword>
<evidence type="ECO:0000259" key="3">
    <source>
        <dbReference type="PROSITE" id="PS50969"/>
    </source>
</evidence>
<keyword evidence="1" id="KW-0496">Mitochondrion</keyword>
<gene>
    <name evidence="4" type="ORF">RFI_21858</name>
</gene>
<dbReference type="EMBL" id="ASPP01019062">
    <property type="protein sequence ID" value="ETO15506.1"/>
    <property type="molecule type" value="Genomic_DNA"/>
</dbReference>
<comment type="subcellular location">
    <subcellularLocation>
        <location evidence="1">Mitochondrion inner membrane</location>
        <topology evidence="1">Single-pass membrane protein</topology>
    </subcellularLocation>
</comment>
<dbReference type="PANTHER" id="PTHR12210">
    <property type="entry name" value="DULLARD PROTEIN PHOSPHATASE"/>
    <property type="match status" value="1"/>
</dbReference>
<comment type="similarity">
    <text evidence="1">Belongs to the TIM50 family.</text>
</comment>
<dbReference type="Proteomes" id="UP000023152">
    <property type="component" value="Unassembled WGS sequence"/>
</dbReference>
<accession>X6MPB3</accession>
<sequence>KQQQLHQHQPQQQSQQPQSQQPQLQQRQQQQSQQQQPQQLHQQETKPADERGQGVMQYLLPQELIQSKRKLLVMDLDETMVFSTFEEMKNPDFVIDGMSKSGRVKTKVKVRPFLRRFLSECSKKYDIVVFTASGAPYANYVLDKIDVDCVIAHRLFGDSLTKFGDGKYIKVLLIAYIQYYIQLCLYLNNFNN</sequence>
<dbReference type="Pfam" id="PF03031">
    <property type="entry name" value="NIF"/>
    <property type="match status" value="1"/>
</dbReference>
<dbReference type="CDD" id="cd07521">
    <property type="entry name" value="HAD_FCP1-like"/>
    <property type="match status" value="1"/>
</dbReference>
<dbReference type="AlphaFoldDB" id="X6MPB3"/>
<evidence type="ECO:0000256" key="2">
    <source>
        <dbReference type="SAM" id="MobiDB-lite"/>
    </source>
</evidence>
<reference evidence="4 5" key="1">
    <citation type="journal article" date="2013" name="Curr. Biol.">
        <title>The Genome of the Foraminiferan Reticulomyxa filosa.</title>
        <authorList>
            <person name="Glockner G."/>
            <person name="Hulsmann N."/>
            <person name="Schleicher M."/>
            <person name="Noegel A.A."/>
            <person name="Eichinger L."/>
            <person name="Gallinger C."/>
            <person name="Pawlowski J."/>
            <person name="Sierra R."/>
            <person name="Euteneuer U."/>
            <person name="Pillet L."/>
            <person name="Moustafa A."/>
            <person name="Platzer M."/>
            <person name="Groth M."/>
            <person name="Szafranski K."/>
            <person name="Schliwa M."/>
        </authorList>
    </citation>
    <scope>NUCLEOTIDE SEQUENCE [LARGE SCALE GENOMIC DNA]</scope>
</reference>
<protein>
    <recommendedName>
        <fullName evidence="1">Mitochondrial import inner membrane translocase subunit TIM50</fullName>
    </recommendedName>
</protein>
<dbReference type="GO" id="GO:0005744">
    <property type="term" value="C:TIM23 mitochondrial import inner membrane translocase complex"/>
    <property type="evidence" value="ECO:0007669"/>
    <property type="project" value="UniProtKB-UniRule"/>
</dbReference>
<dbReference type="InterPro" id="IPR004274">
    <property type="entry name" value="FCP1_dom"/>
</dbReference>
<name>X6MPB3_RETFI</name>
<feature type="non-terminal residue" evidence="4">
    <location>
        <position position="1"/>
    </location>
</feature>
<dbReference type="InterPro" id="IPR050365">
    <property type="entry name" value="TIM50"/>
</dbReference>